<organism evidence="3 4">
    <name type="scientific">Paenibacillus oenotherae</name>
    <dbReference type="NCBI Taxonomy" id="1435645"/>
    <lineage>
        <taxon>Bacteria</taxon>
        <taxon>Bacillati</taxon>
        <taxon>Bacillota</taxon>
        <taxon>Bacilli</taxon>
        <taxon>Bacillales</taxon>
        <taxon>Paenibacillaceae</taxon>
        <taxon>Paenibacillus</taxon>
    </lineage>
</organism>
<dbReference type="Pfam" id="PF13411">
    <property type="entry name" value="MerR_1"/>
    <property type="match status" value="1"/>
</dbReference>
<gene>
    <name evidence="3" type="ORF">K0T92_15315</name>
</gene>
<evidence type="ECO:0000313" key="4">
    <source>
        <dbReference type="Proteomes" id="UP000812277"/>
    </source>
</evidence>
<reference evidence="3 4" key="1">
    <citation type="submission" date="2021-07" db="EMBL/GenBank/DDBJ databases">
        <title>Paenibacillus radiodurans sp. nov., isolated from the southeastern edge of Tengger Desert.</title>
        <authorList>
            <person name="Zhang G."/>
        </authorList>
    </citation>
    <scope>NUCLEOTIDE SEQUENCE [LARGE SCALE GENOMIC DNA]</scope>
    <source>
        <strain evidence="3 4">DT7-4</strain>
    </source>
</reference>
<feature type="region of interest" description="Disordered" evidence="1">
    <location>
        <begin position="197"/>
        <end position="222"/>
    </location>
</feature>
<sequence length="242" mass="26421">MDVWKTKDTAGALGVSPTTVKRWVLHFSHYFQKDRLGHYIFSGQDVRRLQYVKERMEQGDSLEQITLPPLVEPGDNMMRLPATMITNADAVEDGTITADIWTAADAGASAMEKSSAMTAAAASTSGGAGSATTTANGSLDAIRLSCDTAELMSRIRHVEHTLSQKADEIVNLQVLQHRMELDELRQMVEQLIRSVEAAGTPNATPPVPSESAAPSEEPAASSLKLQIRHKKRGLLRSFFQFL</sequence>
<proteinExistence type="predicted"/>
<keyword evidence="4" id="KW-1185">Reference proteome</keyword>
<dbReference type="Gene3D" id="1.10.1660.10">
    <property type="match status" value="1"/>
</dbReference>
<feature type="domain" description="HTH merR-type" evidence="2">
    <location>
        <begin position="7"/>
        <end position="65"/>
    </location>
</feature>
<feature type="compositionally biased region" description="Low complexity" evidence="1">
    <location>
        <begin position="209"/>
        <end position="222"/>
    </location>
</feature>
<comment type="caution">
    <text evidence="3">The sequence shown here is derived from an EMBL/GenBank/DDBJ whole genome shotgun (WGS) entry which is preliminary data.</text>
</comment>
<dbReference type="SUPFAM" id="SSF46955">
    <property type="entry name" value="Putative DNA-binding domain"/>
    <property type="match status" value="1"/>
</dbReference>
<dbReference type="InterPro" id="IPR000551">
    <property type="entry name" value="MerR-type_HTH_dom"/>
</dbReference>
<dbReference type="Proteomes" id="UP000812277">
    <property type="component" value="Unassembled WGS sequence"/>
</dbReference>
<evidence type="ECO:0000313" key="3">
    <source>
        <dbReference type="EMBL" id="MBW7476114.1"/>
    </source>
</evidence>
<evidence type="ECO:0000259" key="2">
    <source>
        <dbReference type="Pfam" id="PF13411"/>
    </source>
</evidence>
<evidence type="ECO:0000256" key="1">
    <source>
        <dbReference type="SAM" id="MobiDB-lite"/>
    </source>
</evidence>
<name>A0ABS7D864_9BACL</name>
<accession>A0ABS7D864</accession>
<dbReference type="RefSeq" id="WP_219873352.1">
    <property type="nucleotide sequence ID" value="NZ_JAHZIJ010000010.1"/>
</dbReference>
<dbReference type="EMBL" id="JAHZIJ010000010">
    <property type="protein sequence ID" value="MBW7476114.1"/>
    <property type="molecule type" value="Genomic_DNA"/>
</dbReference>
<protein>
    <submittedName>
        <fullName evidence="3">MerR family transcriptional regulator</fullName>
    </submittedName>
</protein>
<dbReference type="InterPro" id="IPR009061">
    <property type="entry name" value="DNA-bd_dom_put_sf"/>
</dbReference>